<dbReference type="Pfam" id="PF13513">
    <property type="entry name" value="HEAT_EZ"/>
    <property type="match status" value="1"/>
</dbReference>
<organism evidence="7 8">
    <name type="scientific">Naumovozyma castellii</name>
    <name type="common">Yeast</name>
    <name type="synonym">Saccharomyces castellii</name>
    <dbReference type="NCBI Taxonomy" id="27288"/>
    <lineage>
        <taxon>Eukaryota</taxon>
        <taxon>Fungi</taxon>
        <taxon>Dikarya</taxon>
        <taxon>Ascomycota</taxon>
        <taxon>Saccharomycotina</taxon>
        <taxon>Saccharomycetes</taxon>
        <taxon>Saccharomycetales</taxon>
        <taxon>Saccharomycetaceae</taxon>
        <taxon>Naumovozyma</taxon>
    </lineage>
</organism>
<dbReference type="KEGG" id="ncs:NCAS_0E01580"/>
<dbReference type="InterPro" id="IPR040122">
    <property type="entry name" value="Importin_beta"/>
</dbReference>
<keyword evidence="3" id="KW-0963">Cytoplasm</keyword>
<evidence type="ECO:0000256" key="1">
    <source>
        <dbReference type="ARBA" id="ARBA00004496"/>
    </source>
</evidence>
<dbReference type="RefSeq" id="XP_003676588.1">
    <property type="nucleotide sequence ID" value="XM_003676540.1"/>
</dbReference>
<dbReference type="STRING" id="1064592.G0VFG2"/>
<dbReference type="GO" id="GO:0008139">
    <property type="term" value="F:nuclear localization sequence binding"/>
    <property type="evidence" value="ECO:0007669"/>
    <property type="project" value="EnsemblFungi"/>
</dbReference>
<comment type="subcellular location">
    <subcellularLocation>
        <location evidence="1">Cytoplasm</location>
    </subcellularLocation>
</comment>
<keyword evidence="2" id="KW-0813">Transport</keyword>
<gene>
    <name evidence="7" type="primary">NCAS0E01580</name>
    <name evidence="7" type="ordered locus">NCAS_0E01580</name>
</gene>
<dbReference type="GO" id="GO:0005935">
    <property type="term" value="C:cellular bud neck"/>
    <property type="evidence" value="ECO:0007669"/>
    <property type="project" value="EnsemblFungi"/>
</dbReference>
<dbReference type="HOGENOM" id="CLU_008136_1_1_1"/>
<evidence type="ECO:0000313" key="7">
    <source>
        <dbReference type="EMBL" id="CCC70228.1"/>
    </source>
</evidence>
<keyword evidence="4" id="KW-0677">Repeat</keyword>
<sequence length="927" mass="104985">MSSMQWSPDQTSLLQLATLLRDCMSSNGPLRSQAMESLKTFQLQPEFFNYLCYILIEGETDSTLIASFAPLELSNYRATAGMLLKNTILDDQNEGILKRMDLGYVKGHIVSGLYHSSGNALLTNVTGIVITTLFSTYYRQHRDDWSGVKILMELLELTSQGNMGSIKALSKIMEDSAQFFQLDWIANENKQSVKPIEFLVEQFFQFLVKEDLSEGVKAEVVKCLNCVIPLQCQCFVVRIEEFLEIIFRFAQISENNEIRIQICIALGHLLEFRPDKLVNHLGGIIQFMIHLIGAVDDEKVSIEACEFLHGFVCNSNIPKHILQPFVTEIVPVLLSKMVYDEDSILIMEASNDTDDAVLEDKDEDIKPIAPRIVKKRDNTEGGDDEDEDDDEGDVDTQWNLRKCSASTLDALTNILPRDVMDVAFPFLREHLTSDRWFIREATVLALGAMADGGMKYFHDQLPTLIPFLVEQLKDQWAPVRKMTCWTLSRFSPWILQDHTEFLIPVLEPILRTLLDKKKDVQESAISSVAVFIENCDPELIETLLYNELLESFKNCFQFYKKKNLIILYDAVGRFAEKVELDNVGMEVVLPPLINKWTSLPDNDKELWPLLECLSCVASSLGDKFLPMAPEVYGRAFRILCHCIELERKSQADPTIVVPEKDFVITSLDLIDGLIQGMGPLCENIIFAQDDTTLLKVMVECLQDPVHEVRQSTLALLGDMVYFFNGRLEIYFTASVEGKEVFSQFLKFIGTEIIHNDDNEGVSVVINAIWSLGIISVKLNCFNEFVIDMSRIILDLFTTSTRVLDSGIIENLGITIGRIGVRYAEIYASGEFASDSNWSKWCDSVKDVEAVEEKSEAFMGFLKIVNLTGEQVKISSVTLQKIIKGLSINVDPTVFLQDVYTFLVKHSSEVQSLNLSNEEITFLQNFNN</sequence>
<keyword evidence="5" id="KW-0653">Protein transport</keyword>
<evidence type="ECO:0000256" key="4">
    <source>
        <dbReference type="ARBA" id="ARBA00022737"/>
    </source>
</evidence>
<dbReference type="OMA" id="AQEGAMS"/>
<dbReference type="SUPFAM" id="SSF48371">
    <property type="entry name" value="ARM repeat"/>
    <property type="match status" value="1"/>
</dbReference>
<dbReference type="EMBL" id="HE576756">
    <property type="protein sequence ID" value="CCC70228.1"/>
    <property type="molecule type" value="Genomic_DNA"/>
</dbReference>
<dbReference type="GO" id="GO:0010458">
    <property type="term" value="P:exit from mitosis"/>
    <property type="evidence" value="ECO:0007669"/>
    <property type="project" value="EnsemblFungi"/>
</dbReference>
<dbReference type="Gene3D" id="1.25.10.10">
    <property type="entry name" value="Leucine-rich Repeat Variant"/>
    <property type="match status" value="1"/>
</dbReference>
<evidence type="ECO:0000256" key="3">
    <source>
        <dbReference type="ARBA" id="ARBA00022490"/>
    </source>
</evidence>
<evidence type="ECO:0008006" key="9">
    <source>
        <dbReference type="Google" id="ProtNLM"/>
    </source>
</evidence>
<protein>
    <recommendedName>
        <fullName evidence="9">Importin N-terminal domain-containing protein</fullName>
    </recommendedName>
</protein>
<dbReference type="GO" id="GO:0005829">
    <property type="term" value="C:cytosol"/>
    <property type="evidence" value="ECO:0007669"/>
    <property type="project" value="EnsemblFungi"/>
</dbReference>
<dbReference type="OrthoDB" id="951172at2759"/>
<accession>G0VFG2</accession>
<keyword evidence="8" id="KW-1185">Reference proteome</keyword>
<dbReference type="PANTHER" id="PTHR10527">
    <property type="entry name" value="IMPORTIN BETA"/>
    <property type="match status" value="1"/>
</dbReference>
<reference evidence="7 8" key="1">
    <citation type="journal article" date="2011" name="Proc. Natl. Acad. Sci. U.S.A.">
        <title>Evolutionary erosion of yeast sex chromosomes by mating-type switching accidents.</title>
        <authorList>
            <person name="Gordon J.L."/>
            <person name="Armisen D."/>
            <person name="Proux-Wera E."/>
            <person name="Oheigeartaigh S.S."/>
            <person name="Byrne K.P."/>
            <person name="Wolfe K.H."/>
        </authorList>
    </citation>
    <scope>NUCLEOTIDE SEQUENCE [LARGE SCALE GENOMIC DNA]</scope>
    <source>
        <strain evidence="8">ATCC 76901 / BCRC 22586 / CBS 4309 / NBRC 1992 / NRRL Y-12630</strain>
    </source>
</reference>
<proteinExistence type="predicted"/>
<dbReference type="InterPro" id="IPR011989">
    <property type="entry name" value="ARM-like"/>
</dbReference>
<evidence type="ECO:0000256" key="2">
    <source>
        <dbReference type="ARBA" id="ARBA00022448"/>
    </source>
</evidence>
<dbReference type="Proteomes" id="UP000001640">
    <property type="component" value="Chromosome 5"/>
</dbReference>
<dbReference type="GeneID" id="96903860"/>
<evidence type="ECO:0000256" key="5">
    <source>
        <dbReference type="ARBA" id="ARBA00022927"/>
    </source>
</evidence>
<dbReference type="eggNOG" id="KOG2023">
    <property type="taxonomic scope" value="Eukaryota"/>
</dbReference>
<reference key="2">
    <citation type="submission" date="2011-08" db="EMBL/GenBank/DDBJ databases">
        <title>Genome sequence of Naumovozyma castellii.</title>
        <authorList>
            <person name="Gordon J.L."/>
            <person name="Armisen D."/>
            <person name="Proux-Wera E."/>
            <person name="OhEigeartaigh S.S."/>
            <person name="Byrne K.P."/>
            <person name="Wolfe K.H."/>
        </authorList>
    </citation>
    <scope>NUCLEOTIDE SEQUENCE</scope>
    <source>
        <strain>Type strain:CBS 4309</strain>
    </source>
</reference>
<name>G0VFG2_NAUCA</name>
<dbReference type="GO" id="GO:0006606">
    <property type="term" value="P:protein import into nucleus"/>
    <property type="evidence" value="ECO:0007669"/>
    <property type="project" value="EnsemblFungi"/>
</dbReference>
<feature type="compositionally biased region" description="Acidic residues" evidence="6">
    <location>
        <begin position="380"/>
        <end position="394"/>
    </location>
</feature>
<dbReference type="GO" id="GO:0005934">
    <property type="term" value="C:cellular bud tip"/>
    <property type="evidence" value="ECO:0007669"/>
    <property type="project" value="EnsemblFungi"/>
</dbReference>
<evidence type="ECO:0000256" key="6">
    <source>
        <dbReference type="SAM" id="MobiDB-lite"/>
    </source>
</evidence>
<dbReference type="AlphaFoldDB" id="G0VFG2"/>
<dbReference type="InterPro" id="IPR016024">
    <property type="entry name" value="ARM-type_fold"/>
</dbReference>
<dbReference type="FunCoup" id="G0VFG2">
    <property type="interactions" value="1290"/>
</dbReference>
<evidence type="ECO:0000313" key="8">
    <source>
        <dbReference type="Proteomes" id="UP000001640"/>
    </source>
</evidence>
<dbReference type="GO" id="GO:0034399">
    <property type="term" value="C:nuclear periphery"/>
    <property type="evidence" value="ECO:0007669"/>
    <property type="project" value="EnsemblFungi"/>
</dbReference>
<feature type="region of interest" description="Disordered" evidence="6">
    <location>
        <begin position="369"/>
        <end position="395"/>
    </location>
</feature>
<dbReference type="InParanoid" id="G0VFG2"/>